<dbReference type="EMBL" id="SHDO01000035">
    <property type="protein sequence ID" value="MBX6982838.1"/>
    <property type="molecule type" value="Genomic_DNA"/>
</dbReference>
<dbReference type="AlphaFoldDB" id="A0A1J0E1Q3"/>
<feature type="chain" id="PRO_5009610355" description="PapG chaperone-binding domain-containing protein" evidence="1">
    <location>
        <begin position="23"/>
        <end position="341"/>
    </location>
</feature>
<reference evidence="2" key="1">
    <citation type="submission" date="2019-02" db="EMBL/GenBank/DDBJ databases">
        <title>Genomic characterization of isolates from hospital effluents in KZN, South Africa.</title>
        <authorList>
            <person name="Ntshobeni N."/>
            <person name="Allam M."/>
            <person name="Ismail A."/>
            <person name="Amoako D."/>
            <person name="Essack S."/>
            <person name="Chenia H."/>
        </authorList>
    </citation>
    <scope>NUCLEOTIDE SEQUENCE</scope>
    <source>
        <strain evidence="2">AFE97_S1</strain>
    </source>
</reference>
<dbReference type="Gene3D" id="2.60.40.1090">
    <property type="entry name" value="Fimbrial-type adhesion domain"/>
    <property type="match status" value="1"/>
</dbReference>
<dbReference type="RefSeq" id="WP_048605551.1">
    <property type="nucleotide sequence ID" value="NZ_ABEXNG020000073.1"/>
</dbReference>
<dbReference type="Proteomes" id="UP000824410">
    <property type="component" value="Unassembled WGS sequence"/>
</dbReference>
<evidence type="ECO:0000256" key="1">
    <source>
        <dbReference type="SAM" id="SignalP"/>
    </source>
</evidence>
<organism evidence="2 3">
    <name type="scientific">Providencia rettgeri</name>
    <dbReference type="NCBI Taxonomy" id="587"/>
    <lineage>
        <taxon>Bacteria</taxon>
        <taxon>Pseudomonadati</taxon>
        <taxon>Pseudomonadota</taxon>
        <taxon>Gammaproteobacteria</taxon>
        <taxon>Enterobacterales</taxon>
        <taxon>Morganellaceae</taxon>
        <taxon>Providencia</taxon>
    </lineage>
</organism>
<sequence>MMKTVFYLLPASLLAISSISNAGDPDDWTVMGYSGTQFTADTTWTGANFNGVNLTLRAKLSSMGGKMTEYAWGSRACPPYGNSPNSTNMQYVIAPNTVDYVDPITNEKFTFRILLPQSLGTINGYPNTQYAQIGQSSGNVGRATCSRTPYTPQSFSGETPITLISNTNLPIRNTPHIIKVNTTLFGVRNPNIPAKWLSSVALIQPKNSAVLTFNVTVINTCRVDKTQLDFNFGSLPQSIADGVNLTKSVTVSCTYPGNIKVTYQPSKPIDSANPTRTSLDLGNVSSGWYGELAVDGKKQLITTLQSITNKTLDIGITLGKSRSNVSFGNISGGGVLIFEYI</sequence>
<dbReference type="InterPro" id="IPR036937">
    <property type="entry name" value="Adhesion_dom_fimbrial_sf"/>
</dbReference>
<comment type="caution">
    <text evidence="2">The sequence shown here is derived from an EMBL/GenBank/DDBJ whole genome shotgun (WGS) entry which is preliminary data.</text>
</comment>
<evidence type="ECO:0008006" key="4">
    <source>
        <dbReference type="Google" id="ProtNLM"/>
    </source>
</evidence>
<dbReference type="GO" id="GO:0009289">
    <property type="term" value="C:pilus"/>
    <property type="evidence" value="ECO:0007669"/>
    <property type="project" value="InterPro"/>
</dbReference>
<proteinExistence type="predicted"/>
<protein>
    <recommendedName>
        <fullName evidence="4">PapG chaperone-binding domain-containing protein</fullName>
    </recommendedName>
</protein>
<accession>A0A1J0E1Q3</accession>
<name>A0A1J0E1Q3_PRORE</name>
<dbReference type="OrthoDB" id="6462989at2"/>
<gene>
    <name evidence="2" type="ORF">EX242_21600</name>
</gene>
<keyword evidence="1" id="KW-0732">Signal</keyword>
<evidence type="ECO:0000313" key="3">
    <source>
        <dbReference type="Proteomes" id="UP000824410"/>
    </source>
</evidence>
<feature type="signal peptide" evidence="1">
    <location>
        <begin position="1"/>
        <end position="22"/>
    </location>
</feature>
<dbReference type="GO" id="GO:0007155">
    <property type="term" value="P:cell adhesion"/>
    <property type="evidence" value="ECO:0007669"/>
    <property type="project" value="InterPro"/>
</dbReference>
<evidence type="ECO:0000313" key="2">
    <source>
        <dbReference type="EMBL" id="MBX6982838.1"/>
    </source>
</evidence>
<dbReference type="KEGG" id="prg:RB151_001430"/>